<dbReference type="PROSITE" id="PS00716">
    <property type="entry name" value="SIGMA70_2"/>
    <property type="match status" value="1"/>
</dbReference>
<evidence type="ECO:0000256" key="2">
    <source>
        <dbReference type="ARBA" id="ARBA00023082"/>
    </source>
</evidence>
<gene>
    <name evidence="6" type="ORF">CGZ93_17110</name>
</gene>
<dbReference type="InterPro" id="IPR014284">
    <property type="entry name" value="RNA_pol_sigma-70_dom"/>
</dbReference>
<dbReference type="GO" id="GO:0003677">
    <property type="term" value="F:DNA binding"/>
    <property type="evidence" value="ECO:0007669"/>
    <property type="project" value="UniProtKB-KW"/>
</dbReference>
<dbReference type="SUPFAM" id="SSF88946">
    <property type="entry name" value="Sigma2 domain of RNA polymerase sigma factors"/>
    <property type="match status" value="1"/>
</dbReference>
<dbReference type="AlphaFoldDB" id="A0A255GN81"/>
<dbReference type="OrthoDB" id="9809557at2"/>
<keyword evidence="4" id="KW-0804">Transcription</keyword>
<reference evidence="6 7" key="1">
    <citation type="submission" date="2017-07" db="EMBL/GenBank/DDBJ databases">
        <title>Draft whole genome sequences of clinical Proprionibacteriaceae strains.</title>
        <authorList>
            <person name="Bernier A.-M."/>
            <person name="Bernard K."/>
            <person name="Domingo M.-C."/>
        </authorList>
    </citation>
    <scope>NUCLEOTIDE SEQUENCE [LARGE SCALE GENOMIC DNA]</scope>
    <source>
        <strain evidence="6 7">NML 130396</strain>
    </source>
</reference>
<protein>
    <submittedName>
        <fullName evidence="6">RNA polymerase subunit sigma-70</fullName>
    </submittedName>
</protein>
<sequence length="304" mass="34455">MKVQMRPPVSRQRWIDGDPEWARRLRDHRILTAAEESELGLRIQAGDASTELAVEFAGARRLHPDDRARLAEAAADRAEARDTFIRHNQRLVVQVALATADTLPLEDRVQAGNLGLLQAAEKFDPGQGSKFSTYAVWWIRQAIDRAIANESRVIRLPVHVHDRVETLRRAERRLRRDGRSSDAELCAELGWSADELTKVRAVVAEHLSWESELSDPAAAEWLPERPDDGDAVLDEAALQRFVADVRTHLDDRSFQVLCLRNGLVDGDPQTLDQIGQRFGVTRERIRQIEKKAVTLLRERLPQPT</sequence>
<dbReference type="Gene3D" id="1.10.10.10">
    <property type="entry name" value="Winged helix-like DNA-binding domain superfamily/Winged helix DNA-binding domain"/>
    <property type="match status" value="1"/>
</dbReference>
<dbReference type="GO" id="GO:0006352">
    <property type="term" value="P:DNA-templated transcription initiation"/>
    <property type="evidence" value="ECO:0007669"/>
    <property type="project" value="InterPro"/>
</dbReference>
<keyword evidence="3" id="KW-0238">DNA-binding</keyword>
<keyword evidence="2" id="KW-0731">Sigma factor</keyword>
<evidence type="ECO:0000256" key="1">
    <source>
        <dbReference type="ARBA" id="ARBA00023015"/>
    </source>
</evidence>
<dbReference type="PANTHER" id="PTHR30603:SF47">
    <property type="entry name" value="RNA POLYMERASE SIGMA FACTOR SIGD, CHLOROPLASTIC"/>
    <property type="match status" value="1"/>
</dbReference>
<feature type="domain" description="RNA polymerase sigma-70" evidence="5">
    <location>
        <begin position="270"/>
        <end position="296"/>
    </location>
</feature>
<proteinExistence type="predicted"/>
<dbReference type="EMBL" id="NMVQ01000046">
    <property type="protein sequence ID" value="OYO17280.1"/>
    <property type="molecule type" value="Genomic_DNA"/>
</dbReference>
<dbReference type="Pfam" id="PF04542">
    <property type="entry name" value="Sigma70_r2"/>
    <property type="match status" value="1"/>
</dbReference>
<dbReference type="InterPro" id="IPR036388">
    <property type="entry name" value="WH-like_DNA-bd_sf"/>
</dbReference>
<comment type="caution">
    <text evidence="6">The sequence shown here is derived from an EMBL/GenBank/DDBJ whole genome shotgun (WGS) entry which is preliminary data.</text>
</comment>
<evidence type="ECO:0000313" key="7">
    <source>
        <dbReference type="Proteomes" id="UP000216311"/>
    </source>
</evidence>
<dbReference type="InterPro" id="IPR013324">
    <property type="entry name" value="RNA_pol_sigma_r3/r4-like"/>
</dbReference>
<dbReference type="Pfam" id="PF04545">
    <property type="entry name" value="Sigma70_r4"/>
    <property type="match status" value="1"/>
</dbReference>
<dbReference type="InterPro" id="IPR050239">
    <property type="entry name" value="Sigma-70_RNA_pol_init_factors"/>
</dbReference>
<evidence type="ECO:0000313" key="6">
    <source>
        <dbReference type="EMBL" id="OYO17280.1"/>
    </source>
</evidence>
<dbReference type="SUPFAM" id="SSF88659">
    <property type="entry name" value="Sigma3 and sigma4 domains of RNA polymerase sigma factors"/>
    <property type="match status" value="1"/>
</dbReference>
<dbReference type="InterPro" id="IPR007627">
    <property type="entry name" value="RNA_pol_sigma70_r2"/>
</dbReference>
<dbReference type="InterPro" id="IPR007630">
    <property type="entry name" value="RNA_pol_sigma70_r4"/>
</dbReference>
<evidence type="ECO:0000259" key="5">
    <source>
        <dbReference type="PROSITE" id="PS00716"/>
    </source>
</evidence>
<dbReference type="InterPro" id="IPR013325">
    <property type="entry name" value="RNA_pol_sigma_r2"/>
</dbReference>
<dbReference type="Proteomes" id="UP000216311">
    <property type="component" value="Unassembled WGS sequence"/>
</dbReference>
<dbReference type="GO" id="GO:0016987">
    <property type="term" value="F:sigma factor activity"/>
    <property type="evidence" value="ECO:0007669"/>
    <property type="project" value="UniProtKB-KW"/>
</dbReference>
<dbReference type="PANTHER" id="PTHR30603">
    <property type="entry name" value="RNA POLYMERASE SIGMA FACTOR RPO"/>
    <property type="match status" value="1"/>
</dbReference>
<name>A0A255GN81_9ACTN</name>
<dbReference type="Gene3D" id="1.10.601.10">
    <property type="entry name" value="RNA Polymerase Primary Sigma Factor"/>
    <property type="match status" value="1"/>
</dbReference>
<keyword evidence="7" id="KW-1185">Reference proteome</keyword>
<keyword evidence="1" id="KW-0805">Transcription regulation</keyword>
<evidence type="ECO:0000256" key="3">
    <source>
        <dbReference type="ARBA" id="ARBA00023125"/>
    </source>
</evidence>
<dbReference type="NCBIfam" id="TIGR02937">
    <property type="entry name" value="sigma70-ECF"/>
    <property type="match status" value="1"/>
</dbReference>
<accession>A0A255GN81</accession>
<dbReference type="PRINTS" id="PR00046">
    <property type="entry name" value="SIGMA70FCT"/>
</dbReference>
<dbReference type="InterPro" id="IPR000943">
    <property type="entry name" value="RNA_pol_sigma70"/>
</dbReference>
<evidence type="ECO:0000256" key="4">
    <source>
        <dbReference type="ARBA" id="ARBA00023163"/>
    </source>
</evidence>
<organism evidence="6 7">
    <name type="scientific">Enemella dayhoffiae</name>
    <dbReference type="NCBI Taxonomy" id="2016507"/>
    <lineage>
        <taxon>Bacteria</taxon>
        <taxon>Bacillati</taxon>
        <taxon>Actinomycetota</taxon>
        <taxon>Actinomycetes</taxon>
        <taxon>Propionibacteriales</taxon>
        <taxon>Propionibacteriaceae</taxon>
        <taxon>Enemella</taxon>
    </lineage>
</organism>